<evidence type="ECO:0000313" key="2">
    <source>
        <dbReference type="EMBL" id="KAJ7302410.1"/>
    </source>
</evidence>
<organism evidence="2 3">
    <name type="scientific">Mycena albidolilacea</name>
    <dbReference type="NCBI Taxonomy" id="1033008"/>
    <lineage>
        <taxon>Eukaryota</taxon>
        <taxon>Fungi</taxon>
        <taxon>Dikarya</taxon>
        <taxon>Basidiomycota</taxon>
        <taxon>Agaricomycotina</taxon>
        <taxon>Agaricomycetes</taxon>
        <taxon>Agaricomycetidae</taxon>
        <taxon>Agaricales</taxon>
        <taxon>Marasmiineae</taxon>
        <taxon>Mycenaceae</taxon>
        <taxon>Mycena</taxon>
    </lineage>
</organism>
<dbReference type="Proteomes" id="UP001218218">
    <property type="component" value="Unassembled WGS sequence"/>
</dbReference>
<protein>
    <submittedName>
        <fullName evidence="2">Uncharacterized protein</fullName>
    </submittedName>
</protein>
<gene>
    <name evidence="2" type="ORF">DFH08DRAFT_73229</name>
</gene>
<keyword evidence="3" id="KW-1185">Reference proteome</keyword>
<proteinExistence type="predicted"/>
<feature type="compositionally biased region" description="Pro residues" evidence="1">
    <location>
        <begin position="1"/>
        <end position="10"/>
    </location>
</feature>
<sequence length="265" mass="28734">MSEPPPPPHTPRPDHAGQSGGRTRTPTTTDTGLTIAVIAVPPTLTHLPSVRSWRAKRLVKPECDYRAHGAALGLKLQLVWAVLDFQTKVFLSTFPSLHTLPPPSPVVPPTLPPLLHLLSSSLIARPSLPLTAALVILHLVSISFVSPCPSRPSCLLFSLHLLAPTSLHSPPSRRTISASSHLPSTLPFSSRLPSPPPHSLPTFPLLSLPPFLPPPPFPSLVSSCLSRYPPHLRCLPFPLLDYLRRHNSLPPSPTLESDRDSRQDG</sequence>
<feature type="compositionally biased region" description="Low complexity" evidence="1">
    <location>
        <begin position="21"/>
        <end position="31"/>
    </location>
</feature>
<evidence type="ECO:0000256" key="1">
    <source>
        <dbReference type="SAM" id="MobiDB-lite"/>
    </source>
</evidence>
<evidence type="ECO:0000313" key="3">
    <source>
        <dbReference type="Proteomes" id="UP001218218"/>
    </source>
</evidence>
<comment type="caution">
    <text evidence="2">The sequence shown here is derived from an EMBL/GenBank/DDBJ whole genome shotgun (WGS) entry which is preliminary data.</text>
</comment>
<accession>A0AAD6YZR2</accession>
<reference evidence="2" key="1">
    <citation type="submission" date="2023-03" db="EMBL/GenBank/DDBJ databases">
        <title>Massive genome expansion in bonnet fungi (Mycena s.s.) driven by repeated elements and novel gene families across ecological guilds.</title>
        <authorList>
            <consortium name="Lawrence Berkeley National Laboratory"/>
            <person name="Harder C.B."/>
            <person name="Miyauchi S."/>
            <person name="Viragh M."/>
            <person name="Kuo A."/>
            <person name="Thoen E."/>
            <person name="Andreopoulos B."/>
            <person name="Lu D."/>
            <person name="Skrede I."/>
            <person name="Drula E."/>
            <person name="Henrissat B."/>
            <person name="Morin E."/>
            <person name="Kohler A."/>
            <person name="Barry K."/>
            <person name="LaButti K."/>
            <person name="Morin E."/>
            <person name="Salamov A."/>
            <person name="Lipzen A."/>
            <person name="Mereny Z."/>
            <person name="Hegedus B."/>
            <person name="Baldrian P."/>
            <person name="Stursova M."/>
            <person name="Weitz H."/>
            <person name="Taylor A."/>
            <person name="Grigoriev I.V."/>
            <person name="Nagy L.G."/>
            <person name="Martin F."/>
            <person name="Kauserud H."/>
        </authorList>
    </citation>
    <scope>NUCLEOTIDE SEQUENCE</scope>
    <source>
        <strain evidence="2">CBHHK002</strain>
    </source>
</reference>
<name>A0AAD6YZR2_9AGAR</name>
<dbReference type="EMBL" id="JARIHO010000116">
    <property type="protein sequence ID" value="KAJ7302410.1"/>
    <property type="molecule type" value="Genomic_DNA"/>
</dbReference>
<dbReference type="AlphaFoldDB" id="A0AAD6YZR2"/>
<feature type="region of interest" description="Disordered" evidence="1">
    <location>
        <begin position="1"/>
        <end position="31"/>
    </location>
</feature>